<accession>A0ABW7IY88</accession>
<feature type="compositionally biased region" description="Basic and acidic residues" evidence="1">
    <location>
        <begin position="5778"/>
        <end position="5822"/>
    </location>
</feature>
<feature type="compositionally biased region" description="Polar residues" evidence="1">
    <location>
        <begin position="1651"/>
        <end position="1664"/>
    </location>
</feature>
<reference evidence="3 4" key="1">
    <citation type="submission" date="2024-10" db="EMBL/GenBank/DDBJ databases">
        <authorList>
            <person name="Yibar A."/>
            <person name="Saticioglu I.B."/>
            <person name="Duman M."/>
            <person name="Ajmi N."/>
            <person name="Gurler F."/>
            <person name="Ay H."/>
            <person name="Onuk E."/>
            <person name="Guler S."/>
            <person name="Romalde J.L."/>
        </authorList>
    </citation>
    <scope>NUCLEOTIDE SEQUENCE [LARGE SCALE GENOMIC DNA]</scope>
    <source>
        <strain evidence="3 4">14-MA-B</strain>
    </source>
</reference>
<dbReference type="InterPro" id="IPR010221">
    <property type="entry name" value="VCBS_dom"/>
</dbReference>
<dbReference type="InterPro" id="IPR041690">
    <property type="entry name" value="Cadherin_5"/>
</dbReference>
<dbReference type="Pfam" id="PF17803">
    <property type="entry name" value="Cadherin_4"/>
    <property type="match status" value="5"/>
</dbReference>
<evidence type="ECO:0000259" key="2">
    <source>
        <dbReference type="PROSITE" id="PS50268"/>
    </source>
</evidence>
<feature type="compositionally biased region" description="Polar residues" evidence="1">
    <location>
        <begin position="1054"/>
        <end position="1070"/>
    </location>
</feature>
<feature type="region of interest" description="Disordered" evidence="1">
    <location>
        <begin position="1"/>
        <end position="47"/>
    </location>
</feature>
<feature type="region of interest" description="Disordered" evidence="1">
    <location>
        <begin position="5771"/>
        <end position="5822"/>
    </location>
</feature>
<dbReference type="RefSeq" id="WP_394608323.1">
    <property type="nucleotide sequence ID" value="NZ_JBIHSN010000003.1"/>
</dbReference>
<feature type="compositionally biased region" description="Polar residues" evidence="1">
    <location>
        <begin position="2953"/>
        <end position="2963"/>
    </location>
</feature>
<dbReference type="Pfam" id="PF17892">
    <property type="entry name" value="Cadherin_5"/>
    <property type="match status" value="8"/>
</dbReference>
<dbReference type="InterPro" id="IPR044016">
    <property type="entry name" value="Big_13"/>
</dbReference>
<feature type="region of interest" description="Disordered" evidence="1">
    <location>
        <begin position="1449"/>
        <end position="1472"/>
    </location>
</feature>
<comment type="caution">
    <text evidence="3">The sequence shown here is derived from an EMBL/GenBank/DDBJ whole genome shotgun (WGS) entry which is preliminary data.</text>
</comment>
<evidence type="ECO:0000313" key="4">
    <source>
        <dbReference type="Proteomes" id="UP001607151"/>
    </source>
</evidence>
<dbReference type="Gene3D" id="2.60.40.3440">
    <property type="match status" value="1"/>
</dbReference>
<sequence length="5822" mass="613963">MSNEKQNQPTNKSSDPTIKVVQKQDKDVQRMKANALRGDSDGRFSNQSVADDVANKSWKVEGTSAVNHQELNIATDDTNINTPLSEPTPQAGSGIVAAPNSSETPQSVTGQVIPTHQNEDGVTTYAVAENHASNYAGLSMTPTGAFTYVPTAIGQSGQSQTIHLISIHNDQSTTHQMLFINNGGKVQVFMDVDNAVIIEDQNVQGNFIHSIGHQDESITDSKVSGAVVEVMQGKYGTLTVTETGDWDYALDNTQLVVQQLKPGEDLYESFTAQVFNHGLHQINIDIKGAEDKAVISGVNTQTITEDTQVTNGQLETSGKLDIVDVDHDDAFFQPQSVMGLYGEFTIDQDGHWTYQANNTQDKIQSLAVGEQLQDVITVTSKDAGTTHDVTVTITGTNDAPVLVVTPNAADFSQGQLTQTDVDTSDTHTFTLVDGAGQYGVLVLDPMTQSYSYSQYPAVDVSNMTYDPVAKTYSAKEVFEFHVDDNHGGQDIQFITLDITAVATAPSQPGGPAQITTSIQTPPMITDNMPVMPLTTQTHQANVVTIDLDAASDSGVSNTDDLTNDFMPTITGHTDMPFSQVEIFEGSQSLGTTTSDGNGRYSLVIAPLTGDADGILHSLFAQATAPSAQSSVISANLDITVDTQTASAVADLNATSDTYSSVNTLGADNDDLTSETLPSFVFSNIDSDADTVEVFDGSTSLGQATLNSNTGNWEFIVTNALSNGDHDISATVTDKAGNLSSAQPLLITIDSQIEAPQVALTTDTGFNDPATQTDNKTAVQGFDVTNIEPNAVVEYSLDNGTTWSTQAPSNQADGTYTLEVRQTDVAGNVSRPTKLDYVIDSQTASPVVDLDAGSDSHSTNNSQGTNVDDITSETTPSFTLTGIDADASQVEVFDGSNSLGFATQGTGVGSWVFTTTSPLADGQHGISAVVTDDAGNVSTQNPALHIGIDTQIEAPQVVLTTDTAFSNAPGSDTDNKTSVQGFDVTNIEPNAVVEYSLDNGATWSTQAPSNQADGTYTLSVRQTDVAGNVSRPTKLDYVIDSQTASPLVDLDVGSDSHSTNNPQGSNVDDITSETTPSFTLTGIDADASQVEVFDGSNSLGFATQGTGVGSWVFTTTSPLADGQHDISAVVTDNAGNVSTQNPALHIGIDTQIEAPQVVLTTDTAFNNAPGSDTDNKTSIQGFDVTNIESNAVVEYSLDNGATWSTQAPSNQADGAYTLSVRQTDVAGNVSKTATLDYVIDSQTASPVVDLDAGSDSHSTNNPQGTNVDDITSETTPSFTLTGIDVDASQVEVFDGPNSLGFATQNTAAGTWVFTATSALADGQHDISAVVTDDVGNVSTQNPALHIGIDTQIEAPQVALTTDTGFNDPATQTDNKTAVQGFDVTNIEPNAVVEYSLDNGATWSTQAPSNQADGTYTLEVRQTDVAGNVSKTATLDYVIDSQTAAPMVDLQAGSDSHAPSNPQGTDGDDITSNTIPSFTLTGIDADASQVEVFDGPNSLGFATQGTVVGSWVFTATSALSDGIHNISAVATDNAGNVSTQNPVLSINVDTQIETPVITLATDTASADNVTYIQGFNLSNIDPSAVVEYSLDGGTNWTTQEPNNQVDGDYSLLVRQTDVAGNSAISAPLPYTVDTSLNAPSVDLTDTSDSSDTRNAQGSNQDDITNQVRPTFELLNIDNDADKVEVFIDGNSIGEAQQDPSTHQWTIQLTSDLVQGSHEVTAIATDIAGNVAQSPQPQLSILVDTQAQSLTISLKTDSGSSSTDHITNTQGFDVQGVEPGAVVEYRLHTTSGTGSWITTPPSNQTDGTYDLEVRQIDIAGNESQPSNLLNYTVDNQAVISINTIAQDDVINAQEHNQDLTISGTTVGVEDGQTVTVELNQQTYTAQVQGNSWALDVPATQVQALTDDSQPQVTVSVTDVAGNTATGDHQITIDTTATIAIDKVSTDDVINAQEHGQALTISGTTTDVEDGQTVSVELNNQTYTAQVVGNTWSIQVPDTDVQALADDTQPQISARVTDVAGNTATDDHQITIDTTATIAIDKVSTDDVINAQEHGQALTISGTTTDVEDGQTVTVELNQQTYTTQVQGNSWTLDVPAAQVQVLTDGSQPQVTVSVIDVAGNTATDDHQITIDTTATITIDKVSQDDVINAQEHGQDLTIAGTTVGVEDGQTVTVELDGRSYDAQVSGGKWTASVPANYVAQLTDGSTPQIQAKVTDIAGNEANVDHGIHIDTTAQITIAPISSDDVINAQEHGQALTIFGTTTDVEDGQAVTVELNQQTYTTQVQGNSWTLDVPAAQVQALTDGSQPQMTASVTDMAGNKATGDHQITIDTMATISVDTVSKDDVINAQEHNQNLTISGTTVGVEDGQTVTVELNQQTYIAQVQGNSWTLDVPAAQVQALTDGSQPQVTVSVTDMAGNTATDAHQITIDTTATISIDTVSTDDVINAQEHGQALTISGDTTDVEDGQTVTVVLNGQSYTADVQQGQWTLDVPATDVQQLSDGVTGIITASVADKANNTAWATHDVHVDTTAQIQIDTDLAGDDVLNSVETGQGFEIKGTVVGVEDNQDVTIDFNGQHYTTQVTSGTWSFTVPATDLSNLKDGDVPHIQVSTTDLAGNLAIDDRDITVDTQTAAPVVDLDSASDSSDTQHQNHGTDHDDLTKDDTPTLILKGIDSDAAQVEVFDGTTSLGLATQGTNGEWTITVANADALSDEVHSITATVTDNAGNTNTSVPLDITVDTVIQVQLGAISNKHQGTGITENANSRPVISGTAEVGTKVDIFDNGNQLATVDTDSSGHFTYTPVSDLSEGLHEFTATATDVAGNQQTSTPQSTTIDTQIAVDVDITDASGDEFINAAETSANSSVISGHIDADAHLTSLIISDGTDQVAIDVSQVGITPSGAFSVNGVDLSSLADGRLTVTAKSMDDAGNTATHSDLIDKDTVNNAQDDSSSVKEESTLKASGNVLNNDNEPDAQTIDNVNHKATVDSQSVAFDSTSTGSRQHGTLTVNADGDYEYVLDNSNTEVQALGEGVTITDTFTYTVLDPAGNPKDTSMTVTITGTNDIPAIGGVISNDVTELVPNTAKALTTNGQLNIDDTDTNVNQSTYPNGEQHFQTAVTPNANAWGSLTIDADGHWQYSVDNSKAELQALQDGDVHIDTFTVTSIDGSETQDITITINGTADAPVITSSAQTGSVIEDGRDAQGNNVDTGSNSVSGKLDVTDVDQFAQGTTNLETAEWTITEANGQSSTGKDVDGVYGRLHIDDNGKWTYDLDNTRADVLGANDNPKEVFTVTVTDSTGLTDTQTITIDVQGTNDMPVISGTTIGQVVEDGDNYNSAPVHSISGDLSAQDPDQNDTLTWTLDGATAANSQTVSGGYGELTINDQGHWEYVIDESKANEIPLGAEETETFTVLATDSSGQATEQTVTITVQGSNENPVLGAYSIQPFNEGKNSNQAWQKITVTSISDADTGSAHGTADVMHYQIDGTVHSDYESGADYDASGYTKWLKIDADSGEVQINTNYGVFNHIPAGQVLTLTVPVTVTDGQGGSDSQTLTIEITGTNDKPTLQHVFYGTQKSSFANNTSSHVIDEDSQVSGHFDFKDNDDFSDSYTDKAASHNIQGNVHAASGGDTYKYSAVATDHNDNPIDGFTIDAQTGEYTFNAGDDAYQHLQIGDTETVNVEVTIKDNHGGTNTKTLTFTVKGQVDAPEVVHTPELTVDEDYSITFSNKDLLGKDANGVLNFSNISDIDDGDNSKLAISHLQLSSASQSSGTLIDLGGGQYKFTPNKDWNGDVDIEFDVDDGRTSTHVNGQIHVNPVNDAPVVQNVHLSSIVEDSQGITFTQADLLNNAHDIDAGDSLSIVTGSVTIDHGQGTLTDNPNGTWTFVPAPDWNSYNGGGDVKFSFEVRDADGLTDSAKAILAVSSTPDDATIIPDTTVTADVSTGELDSSQPQPQVDLTASGKLDIIEPDIDEAHFIVESSRQTPHGFFEMQNDGNWTFTLDPKNPDVMALGVKDTLQEKITVDSPDGTAHYDIVIDIHGTNDAPSLVSVSAPIWAEEANVSDINQQNPKFVEGDIAVMDPDTQDSHTFTLLTTVAGLDIDKTGHYQFDRTDSAYNYLKEGEVKDISFDVKVSDGQGGTDTQTYTLRVTGTNDAPEVSGEPKLKTDTVTAITRQISFTEQELLSTATDPDNDQLHIASVTVDPQFGTISQDGTGGYTFHAKGNTNPQDVQINYEVTDGHTDASGALVTTAGQMTVHVDANVTQAGTGGTTGTGNQNPTSGTTPPIKTVYVSINEDDTTVSGQLGTQTTANNYMQGNYGYLSIDTKGNYVYTLNPHDSATDPINQLHDNEVMWVAETFTILGPNGSNTVEVRIKGNNDAPYIVSETSSTIEGHSPVIQGTTLNVVGHQHVAELGHSYIQGQVTADDVDMYPSGHDLLTYSVDPSPSTPVPNGFTIIPSTGAYVYQPDPSDFPHLAIGQSQDVHVTVLVTDYTGATTTLPLTFTVHGENTPPTADASVDLANSNEDTTLSLHGTSTNGVVSAATFDLVALAKANDVDGDILHVTNVQLINGEGTFTDMGGGVYQFEPKADWHGDVEFTYDITDGLASVPVTATLVVDPVNDLPTITSVQVATVDENAPKHPNSVIFSDADLIGQGTPGDHGHANDADFVTDGDTLQIENMSVDSKFGSLQVTSQGHYTFTPADHFNGDATLTFELVDSQGGRTPSTATIHVDPVNDIPVITDVTHEEAQEDVALLATGKLGITDADSGENSFQGNSHIGGTYGYLSIDQQGNWEYHLNKNHAVQFLAANEHRDETFTVHTKDGTTYDLTVVVNGDQDKASISVTSDTGDIQLTSDPQITNLLVNTPNQVTAADVTATGKLTVHDVDTSEEHFAAATQVGTYGSLTITDVGDWTYTADNNQMALQQLSVGETVTETFTVSSADGSAKHDITVTLTGENNVPVITAVQTQTIAEDASQISGQLSAKDIDNDADISAITYAVDGQAPVGFTLNPGGSYQFVATDSSYQSLADGEPLNVTIDVVATDNQSGTSQPHTLTFTVTGTNDAPVISPITAQTANEGDAQLVTGTVTSSDVDNGATATYSTTATVAGFVLNANGSYRFDPSDAAYQHLAVGVSQDITIPVTVTDEHGTTDSTDLVITITGTNDAPVLTVPTPIQVDEDGSVVSSQLQATDIDGDALTYALAPNQGAVDGFSIKSDGSYSFDASHATYQSLAAGETQDITIELQVSDGKGGTDTQVLNITVTGTNDAPTVTSEVNLGYVEEDNSLTFTLQDLLTNADDVDHHATLDVENHSLTATNGTVTYDATTKEYTYTPTYNYHGDDHLAFNIIDGQGDLVSTSAKVTINSVNDTPVFTQQVYSESGTENNGIIKGQLSATDIETLDDQLQYSFDSQNNKPGWLTIHSDGSYEIDTSKPFFNKLTEGEHWQDDYNVVVTDKDGGTSNARLHIEMTGTNDGPTVTQAEVISATDEDRSTTFTLQDLLVQANDADRGEKAQLSITNHAVTADHGSVQWNGSEFEYTPEHDYSGDVTFSYQVVDPHGEVVDQTATMHIDAVNDDPVVSGDVALTHSTGKGMSTSFTLSEFLDGASDVDSTALNVNPHTLQVDHGTLTYDASQQSFHYDADANYVGDVIFSYDVIDGDGGSVTQHATMSVYDAPDDPVISQPMPLPTPTPMIVPTPPLQSGNLPPAPPVQNDAGDDGDISSVSIAANASPVDHYLALLGLDASDKADIKPAHDDLGSLDHIAVFHSPLADDANAHLMAQQGDAFASPLDDADDKHDKHSTLHDPKHPDGHVEDINHHDDLLTDSNHYDSLNDHHQH</sequence>
<dbReference type="InterPro" id="IPR013783">
    <property type="entry name" value="Ig-like_fold"/>
</dbReference>
<feature type="domain" description="Cadherin" evidence="2">
    <location>
        <begin position="5167"/>
        <end position="5257"/>
    </location>
</feature>
<feature type="compositionally biased region" description="Polar residues" evidence="1">
    <location>
        <begin position="854"/>
        <end position="871"/>
    </location>
</feature>
<dbReference type="Pfam" id="PF19077">
    <property type="entry name" value="Big_13"/>
    <property type="match status" value="14"/>
</dbReference>
<feature type="compositionally biased region" description="Polar residues" evidence="1">
    <location>
        <begin position="1254"/>
        <end position="1271"/>
    </location>
</feature>
<feature type="region of interest" description="Disordered" evidence="1">
    <location>
        <begin position="2935"/>
        <end position="2969"/>
    </location>
</feature>
<dbReference type="EMBL" id="JBIHSN010000003">
    <property type="protein sequence ID" value="MFH0266621.1"/>
    <property type="molecule type" value="Genomic_DNA"/>
</dbReference>
<feature type="domain" description="Cadherin" evidence="2">
    <location>
        <begin position="5355"/>
        <end position="5463"/>
    </location>
</feature>
<evidence type="ECO:0000313" key="3">
    <source>
        <dbReference type="EMBL" id="MFH0266621.1"/>
    </source>
</evidence>
<dbReference type="NCBIfam" id="NF033510">
    <property type="entry name" value="Ca_tandemer"/>
    <property type="match status" value="9"/>
</dbReference>
<gene>
    <name evidence="3" type="ORF">ACGRQ9_14330</name>
</gene>
<feature type="region of interest" description="Disordered" evidence="1">
    <location>
        <begin position="1633"/>
        <end position="1664"/>
    </location>
</feature>
<feature type="compositionally biased region" description="Polar residues" evidence="1">
    <location>
        <begin position="1451"/>
        <end position="1472"/>
    </location>
</feature>
<feature type="compositionally biased region" description="Basic and acidic residues" evidence="1">
    <location>
        <begin position="2648"/>
        <end position="2658"/>
    </location>
</feature>
<name>A0ABW7IY88_9VIBR</name>
<dbReference type="Pfam" id="PF17963">
    <property type="entry name" value="Big_9"/>
    <property type="match status" value="1"/>
</dbReference>
<dbReference type="NCBIfam" id="NF012211">
    <property type="entry name" value="tand_rpt_95"/>
    <property type="match status" value="8"/>
</dbReference>
<dbReference type="InterPro" id="IPR002126">
    <property type="entry name" value="Cadherin-like_dom"/>
</dbReference>
<feature type="region of interest" description="Disordered" evidence="1">
    <location>
        <begin position="2635"/>
        <end position="2658"/>
    </location>
</feature>
<feature type="region of interest" description="Disordered" evidence="1">
    <location>
        <begin position="1249"/>
        <end position="1271"/>
    </location>
</feature>
<dbReference type="Gene3D" id="2.60.40.10">
    <property type="entry name" value="Immunoglobulins"/>
    <property type="match status" value="35"/>
</dbReference>
<feature type="compositionally biased region" description="Polar residues" evidence="1">
    <location>
        <begin position="1"/>
        <end position="16"/>
    </location>
</feature>
<feature type="domain" description="Cadherin" evidence="2">
    <location>
        <begin position="4404"/>
        <end position="4501"/>
    </location>
</feature>
<organism evidence="3 4">
    <name type="scientific">Vibrio rumoiensis</name>
    <dbReference type="NCBI Taxonomy" id="76258"/>
    <lineage>
        <taxon>Bacteria</taxon>
        <taxon>Pseudomonadati</taxon>
        <taxon>Pseudomonadota</taxon>
        <taxon>Gammaproteobacteria</taxon>
        <taxon>Vibrionales</taxon>
        <taxon>Vibrionaceae</taxon>
        <taxon>Vibrio</taxon>
    </lineage>
</organism>
<protein>
    <submittedName>
        <fullName evidence="3">VCBS domain-containing protein</fullName>
    </submittedName>
</protein>
<dbReference type="SMART" id="SM00112">
    <property type="entry name" value="CA"/>
    <property type="match status" value="5"/>
</dbReference>
<evidence type="ECO:0000256" key="1">
    <source>
        <dbReference type="SAM" id="MobiDB-lite"/>
    </source>
</evidence>
<dbReference type="InterPro" id="IPR040853">
    <property type="entry name" value="RapA2_cadherin-like"/>
</dbReference>
<dbReference type="NCBIfam" id="TIGR01965">
    <property type="entry name" value="VCBS_repeat"/>
    <property type="match status" value="20"/>
</dbReference>
<dbReference type="PROSITE" id="PS50268">
    <property type="entry name" value="CADHERIN_2"/>
    <property type="match status" value="5"/>
</dbReference>
<keyword evidence="4" id="KW-1185">Reference proteome</keyword>
<proteinExistence type="predicted"/>
<dbReference type="InterPro" id="IPR049826">
    <property type="entry name" value="Ig-like_ice"/>
</dbReference>
<dbReference type="Proteomes" id="UP001607151">
    <property type="component" value="Unassembled WGS sequence"/>
</dbReference>
<dbReference type="NCBIfam" id="NF012196">
    <property type="entry name" value="Ig_like_ice"/>
    <property type="match status" value="8"/>
</dbReference>
<feature type="region of interest" description="Disordered" evidence="1">
    <location>
        <begin position="1050"/>
        <end position="1070"/>
    </location>
</feature>
<feature type="region of interest" description="Disordered" evidence="1">
    <location>
        <begin position="849"/>
        <end position="871"/>
    </location>
</feature>
<feature type="domain" description="Cadherin" evidence="2">
    <location>
        <begin position="3335"/>
        <end position="3431"/>
    </location>
</feature>
<feature type="domain" description="Cadherin" evidence="2">
    <location>
        <begin position="4949"/>
        <end position="5058"/>
    </location>
</feature>